<dbReference type="eggNOG" id="COG2205">
    <property type="taxonomic scope" value="Bacteria"/>
</dbReference>
<evidence type="ECO:0000259" key="10">
    <source>
        <dbReference type="PROSITE" id="PS50109"/>
    </source>
</evidence>
<dbReference type="RefSeq" id="WP_035076166.1">
    <property type="nucleotide sequence ID" value="NZ_JMIH01000023.1"/>
</dbReference>
<dbReference type="InterPro" id="IPR036890">
    <property type="entry name" value="HATPase_C_sf"/>
</dbReference>
<evidence type="ECO:0000313" key="13">
    <source>
        <dbReference type="Proteomes" id="UP000027821"/>
    </source>
</evidence>
<dbReference type="GO" id="GO:0003700">
    <property type="term" value="F:DNA-binding transcription factor activity"/>
    <property type="evidence" value="ECO:0007669"/>
    <property type="project" value="InterPro"/>
</dbReference>
<dbReference type="GO" id="GO:0043565">
    <property type="term" value="F:sequence-specific DNA binding"/>
    <property type="evidence" value="ECO:0007669"/>
    <property type="project" value="InterPro"/>
</dbReference>
<dbReference type="STRING" id="1048983.EL17_15380"/>
<proteinExistence type="predicted"/>
<dbReference type="InterPro" id="IPR009057">
    <property type="entry name" value="Homeodomain-like_sf"/>
</dbReference>
<dbReference type="InterPro" id="IPR005467">
    <property type="entry name" value="His_kinase_dom"/>
</dbReference>
<dbReference type="SUPFAM" id="SSF46689">
    <property type="entry name" value="Homeodomain-like"/>
    <property type="match status" value="1"/>
</dbReference>
<dbReference type="InterPro" id="IPR015943">
    <property type="entry name" value="WD40/YVTN_repeat-like_dom_sf"/>
</dbReference>
<dbReference type="eggNOG" id="COG0745">
    <property type="taxonomic scope" value="Bacteria"/>
</dbReference>
<dbReference type="EC" id="2.7.13.3" evidence="2"/>
<dbReference type="Pfam" id="PF02518">
    <property type="entry name" value="HATPase_c"/>
    <property type="match status" value="1"/>
</dbReference>
<keyword evidence="5" id="KW-0238">DNA-binding</keyword>
<evidence type="ECO:0000313" key="12">
    <source>
        <dbReference type="EMBL" id="KEO72993.1"/>
    </source>
</evidence>
<dbReference type="SUPFAM" id="SSF52172">
    <property type="entry name" value="CheY-like"/>
    <property type="match status" value="1"/>
</dbReference>
<dbReference type="PRINTS" id="PR00344">
    <property type="entry name" value="BCTRLSENSOR"/>
</dbReference>
<feature type="domain" description="Histidine kinase" evidence="10">
    <location>
        <begin position="871"/>
        <end position="1092"/>
    </location>
</feature>
<dbReference type="InterPro" id="IPR036097">
    <property type="entry name" value="HisK_dim/P_sf"/>
</dbReference>
<dbReference type="Pfam" id="PF00512">
    <property type="entry name" value="HisKA"/>
    <property type="match status" value="1"/>
</dbReference>
<dbReference type="Pfam" id="PF07495">
    <property type="entry name" value="Y_Y_Y"/>
    <property type="match status" value="1"/>
</dbReference>
<dbReference type="InterPro" id="IPR013783">
    <property type="entry name" value="Ig-like_fold"/>
</dbReference>
<dbReference type="InterPro" id="IPR003661">
    <property type="entry name" value="HisK_dim/P_dom"/>
</dbReference>
<feature type="domain" description="Response regulatory" evidence="11">
    <location>
        <begin position="1121"/>
        <end position="1236"/>
    </location>
</feature>
<name>A0A074KZE7_9BACT</name>
<dbReference type="Pfam" id="PF07494">
    <property type="entry name" value="Reg_prop"/>
    <property type="match status" value="6"/>
</dbReference>
<evidence type="ECO:0000256" key="8">
    <source>
        <dbReference type="SAM" id="Phobius"/>
    </source>
</evidence>
<dbReference type="SUPFAM" id="SSF55874">
    <property type="entry name" value="ATPase domain of HSP90 chaperone/DNA topoisomerase II/histidine kinase"/>
    <property type="match status" value="1"/>
</dbReference>
<evidence type="ECO:0000256" key="5">
    <source>
        <dbReference type="ARBA" id="ARBA00023125"/>
    </source>
</evidence>
<sequence>MYTHKSILLILLSLIYIEVTAQSSTNGYLFKKLDENKGLSNSIVQTIIKDQNGFMWFGTANGLNRFDGNRIRTFYSDISDTTFLSNSSIAKIYNGPDNNLWVKNVDGIFNVYIADKEIFDRDITTFADMYSLKSEQVNVVIQDESNRYWFGHPYEGISVYDPIKKKTTYLTHNSREQHTLSFNHVSFIAPGINHEIWVSYQNGAVDVLDAKTLKKLRNYKTEDILDVGLSYESEIYVDSEGDAWMYFPENPFGIIHINSISHKLTQIDEDHPDYPLNNNLVKGIVENKKGEIWVGTDHGGLNIIDKYNKDIKHIKHDPDINQSLSANSVFALYKDDEDIIWIGTHKRGINYYHQGILKFSHIRRNAIADSSLPFNDINAFAEDSLGNLFLGTNGGGLIYHNRKDGTYRTYKNNPNDPKSLAGDVIVDLLIDHQGILWIGTYMNGLSRFNGAYFHNYTHDPQDPGSLSDVNVWKLYEDSNKRLWVGTLRKGLNLFDRKHDRFIHYPVLGDVFRLNNQYISSFTEDRDGNLWIGGGYGIDVINLENNYHHYYSANDGKSGLVGNNISELLTDSQGIIWATTSQALNYYDTIQKKFIAYNHKDGLSTDYLISILEDGQSNLWISTQKGLTYAAIDRLSDQFKINFKNFNEKDGLQAAFFNKNAVLKTKNGDFMFGGPNGYNLINPLHLTFDQREAKVLFTEFHLFNKQVPIGSFMDGRQILKNSITNTKHLKLKYDENIFSIDFSTLYLVKDEKINFRYRLEGFNENWIVLSEPPYRVTYTNLDPGAYRLVVQAANSDGKWPEQNYAINITIMAPFWQTPLAYFIYFIILVAVVFIARKLTVNREREKYRRLEESRETRRIKELDRLKTKFFTNISHEFRTPLTLILAPIDRLSKNNNSEEDAHQYRTLQKNARRLLNLVNQLLDIKNIENEGLFFNPIEGDIISFIEESVFAFSELSENKHINLNLESDLSFLHTKFDAEMIEKIIFNLLSNAFKFTPSYGYITVRCQFEEKEEGRGLLKISFTDSGIGIPESELPKIFDRFYTSHSGDEILNVGSGIGLSLALEFARLHGGDIIAKSSLGKGAEFIVSLDLPYHSEQLAWTHIDDQTDDFAIGKGAKGKNPLLLLVEDNEEFRHYLAECLKEKYSVAMAKDGKEGLEKALKLIPDLIISDMMMPHMNGVLLCQHIKKDIKTSHIPVIILTARSSEEKHLEGLHSGCNLYITKPFNLDILLSSIDNLLSERERLQSHYRKIITVNTSEHEIESLDDQLIQKAVQVVENHLDKPEFSVEQMSKEIGISRGQLYKKIHSLTGKSPVEFIRQIRLQRAAQLLGKSQLTIAEVAYKVGYNNAKYFSKHFKEYYGTLPSTYASKKSEGMEL</sequence>
<feature type="transmembrane region" description="Helical" evidence="8">
    <location>
        <begin position="818"/>
        <end position="838"/>
    </location>
</feature>
<dbReference type="EMBL" id="JMIH01000023">
    <property type="protein sequence ID" value="KEO72993.1"/>
    <property type="molecule type" value="Genomic_DNA"/>
</dbReference>
<dbReference type="FunFam" id="1.10.287.130:FF:000045">
    <property type="entry name" value="Two-component system sensor histidine kinase/response regulator"/>
    <property type="match status" value="1"/>
</dbReference>
<dbReference type="PANTHER" id="PTHR43547">
    <property type="entry name" value="TWO-COMPONENT HISTIDINE KINASE"/>
    <property type="match status" value="1"/>
</dbReference>
<evidence type="ECO:0000256" key="7">
    <source>
        <dbReference type="PROSITE-ProRule" id="PRU00169"/>
    </source>
</evidence>
<evidence type="ECO:0000256" key="6">
    <source>
        <dbReference type="ARBA" id="ARBA00023163"/>
    </source>
</evidence>
<dbReference type="PROSITE" id="PS01124">
    <property type="entry name" value="HTH_ARAC_FAMILY_2"/>
    <property type="match status" value="1"/>
</dbReference>
<keyword evidence="3 7" id="KW-0597">Phosphoprotein</keyword>
<dbReference type="GO" id="GO:0000155">
    <property type="term" value="F:phosphorelay sensor kinase activity"/>
    <property type="evidence" value="ECO:0007669"/>
    <property type="project" value="InterPro"/>
</dbReference>
<dbReference type="InterPro" id="IPR011006">
    <property type="entry name" value="CheY-like_superfamily"/>
</dbReference>
<feature type="domain" description="HTH araC/xylS-type" evidence="9">
    <location>
        <begin position="1268"/>
        <end position="1367"/>
    </location>
</feature>
<dbReference type="Gene3D" id="3.30.565.10">
    <property type="entry name" value="Histidine kinase-like ATPase, C-terminal domain"/>
    <property type="match status" value="1"/>
</dbReference>
<keyword evidence="13" id="KW-1185">Reference proteome</keyword>
<dbReference type="Pfam" id="PF00072">
    <property type="entry name" value="Response_reg"/>
    <property type="match status" value="1"/>
</dbReference>
<dbReference type="CDD" id="cd17574">
    <property type="entry name" value="REC_OmpR"/>
    <property type="match status" value="1"/>
</dbReference>
<comment type="catalytic activity">
    <reaction evidence="1">
        <text>ATP + protein L-histidine = ADP + protein N-phospho-L-histidine.</text>
        <dbReference type="EC" id="2.7.13.3"/>
    </reaction>
</comment>
<dbReference type="PROSITE" id="PS00041">
    <property type="entry name" value="HTH_ARAC_FAMILY_1"/>
    <property type="match status" value="1"/>
</dbReference>
<dbReference type="Pfam" id="PF12833">
    <property type="entry name" value="HTH_18"/>
    <property type="match status" value="1"/>
</dbReference>
<keyword evidence="8" id="KW-1133">Transmembrane helix</keyword>
<protein>
    <recommendedName>
        <fullName evidence="2">histidine kinase</fullName>
        <ecNumber evidence="2">2.7.13.3</ecNumber>
    </recommendedName>
</protein>
<evidence type="ECO:0000256" key="2">
    <source>
        <dbReference type="ARBA" id="ARBA00012438"/>
    </source>
</evidence>
<dbReference type="FunFam" id="2.60.40.10:FF:000791">
    <property type="entry name" value="Two-component system sensor histidine kinase/response regulator"/>
    <property type="match status" value="1"/>
</dbReference>
<dbReference type="InterPro" id="IPR011110">
    <property type="entry name" value="Reg_prop"/>
</dbReference>
<keyword evidence="4" id="KW-0805">Transcription regulation</keyword>
<dbReference type="Gene3D" id="2.130.10.10">
    <property type="entry name" value="YVTN repeat-like/Quinoprotein amine dehydrogenase"/>
    <property type="match status" value="3"/>
</dbReference>
<feature type="modified residue" description="4-aspartylphosphate" evidence="7">
    <location>
        <position position="1169"/>
    </location>
</feature>
<evidence type="ECO:0000256" key="3">
    <source>
        <dbReference type="ARBA" id="ARBA00022553"/>
    </source>
</evidence>
<dbReference type="InterPro" id="IPR003594">
    <property type="entry name" value="HATPase_dom"/>
</dbReference>
<dbReference type="InterPro" id="IPR018062">
    <property type="entry name" value="HTH_AraC-typ_CS"/>
</dbReference>
<dbReference type="SMART" id="SM00387">
    <property type="entry name" value="HATPase_c"/>
    <property type="match status" value="1"/>
</dbReference>
<dbReference type="Gene3D" id="1.10.10.60">
    <property type="entry name" value="Homeodomain-like"/>
    <property type="match status" value="1"/>
</dbReference>
<comment type="caution">
    <text evidence="12">The sequence shown here is derived from an EMBL/GenBank/DDBJ whole genome shotgun (WGS) entry which is preliminary data.</text>
</comment>
<dbReference type="PANTHER" id="PTHR43547:SF2">
    <property type="entry name" value="HYBRID SIGNAL TRANSDUCTION HISTIDINE KINASE C"/>
    <property type="match status" value="1"/>
</dbReference>
<dbReference type="SMART" id="SM00388">
    <property type="entry name" value="HisKA"/>
    <property type="match status" value="1"/>
</dbReference>
<reference evidence="12 13" key="1">
    <citation type="submission" date="2014-04" db="EMBL/GenBank/DDBJ databases">
        <title>Characterization and application of a salt tolerant electro-active bacterium.</title>
        <authorList>
            <person name="Yang L."/>
            <person name="Wei S."/>
            <person name="Tay Q.X.M."/>
        </authorList>
    </citation>
    <scope>NUCLEOTIDE SEQUENCE [LARGE SCALE GENOMIC DNA]</scope>
    <source>
        <strain evidence="12 13">LY1</strain>
    </source>
</reference>
<dbReference type="OrthoDB" id="9797097at2"/>
<dbReference type="PROSITE" id="PS50109">
    <property type="entry name" value="HIS_KIN"/>
    <property type="match status" value="1"/>
</dbReference>
<dbReference type="InterPro" id="IPR011123">
    <property type="entry name" value="Y_Y_Y"/>
</dbReference>
<dbReference type="CDD" id="cd00082">
    <property type="entry name" value="HisKA"/>
    <property type="match status" value="1"/>
</dbReference>
<dbReference type="InterPro" id="IPR004358">
    <property type="entry name" value="Sig_transdc_His_kin-like_C"/>
</dbReference>
<dbReference type="SMART" id="SM00448">
    <property type="entry name" value="REC"/>
    <property type="match status" value="1"/>
</dbReference>
<keyword evidence="8" id="KW-0812">Transmembrane</keyword>
<evidence type="ECO:0000256" key="1">
    <source>
        <dbReference type="ARBA" id="ARBA00000085"/>
    </source>
</evidence>
<dbReference type="Proteomes" id="UP000027821">
    <property type="component" value="Unassembled WGS sequence"/>
</dbReference>
<dbReference type="SMART" id="SM00342">
    <property type="entry name" value="HTH_ARAC"/>
    <property type="match status" value="1"/>
</dbReference>
<dbReference type="InterPro" id="IPR018060">
    <property type="entry name" value="HTH_AraC"/>
</dbReference>
<dbReference type="eggNOG" id="COG3292">
    <property type="taxonomic scope" value="Bacteria"/>
</dbReference>
<dbReference type="Gene3D" id="3.40.50.2300">
    <property type="match status" value="1"/>
</dbReference>
<dbReference type="SUPFAM" id="SSF47384">
    <property type="entry name" value="Homodimeric domain of signal transducing histidine kinase"/>
    <property type="match status" value="1"/>
</dbReference>
<dbReference type="Gene3D" id="2.60.40.10">
    <property type="entry name" value="Immunoglobulins"/>
    <property type="match status" value="1"/>
</dbReference>
<dbReference type="Gene3D" id="1.10.287.130">
    <property type="match status" value="1"/>
</dbReference>
<dbReference type="SUPFAM" id="SSF63829">
    <property type="entry name" value="Calcium-dependent phosphotriesterase"/>
    <property type="match status" value="3"/>
</dbReference>
<evidence type="ECO:0000259" key="9">
    <source>
        <dbReference type="PROSITE" id="PS01124"/>
    </source>
</evidence>
<dbReference type="InterPro" id="IPR001789">
    <property type="entry name" value="Sig_transdc_resp-reg_receiver"/>
</dbReference>
<keyword evidence="6" id="KW-0804">Transcription</keyword>
<keyword evidence="8" id="KW-0472">Membrane</keyword>
<organism evidence="12 13">
    <name type="scientific">Anditalea andensis</name>
    <dbReference type="NCBI Taxonomy" id="1048983"/>
    <lineage>
        <taxon>Bacteria</taxon>
        <taxon>Pseudomonadati</taxon>
        <taxon>Bacteroidota</taxon>
        <taxon>Cytophagia</taxon>
        <taxon>Cytophagales</taxon>
        <taxon>Cytophagaceae</taxon>
        <taxon>Anditalea</taxon>
    </lineage>
</organism>
<accession>A0A074KZE7</accession>
<gene>
    <name evidence="12" type="ORF">EL17_15380</name>
</gene>
<evidence type="ECO:0000259" key="11">
    <source>
        <dbReference type="PROSITE" id="PS50110"/>
    </source>
</evidence>
<evidence type="ECO:0000256" key="4">
    <source>
        <dbReference type="ARBA" id="ARBA00023015"/>
    </source>
</evidence>
<dbReference type="PROSITE" id="PS50110">
    <property type="entry name" value="RESPONSE_REGULATORY"/>
    <property type="match status" value="1"/>
</dbReference>